<sequence length="160" mass="17220">MSDCCSLPQTSLLGPVPPRTPGRPDAQVPNDLADGPVKYARVPHIYFYEAAPQDHAGFGLLDLEISLQRRRDGPARVELYCIGDGYQSGHGSSGGSPLVIELRAGERVVAAVRWPYPDVLNGHMDPMTFEAAVDLSEADFAAIDAIWIPPARALVEAELA</sequence>
<keyword evidence="3" id="KW-1185">Reference proteome</keyword>
<accession>A0A916XET3</accession>
<gene>
    <name evidence="2" type="ORF">GCM10010994_24670</name>
</gene>
<dbReference type="Proteomes" id="UP000637002">
    <property type="component" value="Unassembled WGS sequence"/>
</dbReference>
<protein>
    <submittedName>
        <fullName evidence="2">Uncharacterized protein</fullName>
    </submittedName>
</protein>
<feature type="region of interest" description="Disordered" evidence="1">
    <location>
        <begin position="1"/>
        <end position="31"/>
    </location>
</feature>
<evidence type="ECO:0000313" key="3">
    <source>
        <dbReference type="Proteomes" id="UP000637002"/>
    </source>
</evidence>
<organism evidence="2 3">
    <name type="scientific">Chelatococcus reniformis</name>
    <dbReference type="NCBI Taxonomy" id="1494448"/>
    <lineage>
        <taxon>Bacteria</taxon>
        <taxon>Pseudomonadati</taxon>
        <taxon>Pseudomonadota</taxon>
        <taxon>Alphaproteobacteria</taxon>
        <taxon>Hyphomicrobiales</taxon>
        <taxon>Chelatococcaceae</taxon>
        <taxon>Chelatococcus</taxon>
    </lineage>
</organism>
<evidence type="ECO:0000256" key="1">
    <source>
        <dbReference type="SAM" id="MobiDB-lite"/>
    </source>
</evidence>
<reference evidence="2" key="2">
    <citation type="submission" date="2020-09" db="EMBL/GenBank/DDBJ databases">
        <authorList>
            <person name="Sun Q."/>
            <person name="Zhou Y."/>
        </authorList>
    </citation>
    <scope>NUCLEOTIDE SEQUENCE</scope>
    <source>
        <strain evidence="2">CGMCC 1.12919</strain>
    </source>
</reference>
<dbReference type="AlphaFoldDB" id="A0A916XET3"/>
<proteinExistence type="predicted"/>
<evidence type="ECO:0000313" key="2">
    <source>
        <dbReference type="EMBL" id="GGC65142.1"/>
    </source>
</evidence>
<dbReference type="EMBL" id="BMGG01000004">
    <property type="protein sequence ID" value="GGC65142.1"/>
    <property type="molecule type" value="Genomic_DNA"/>
</dbReference>
<dbReference type="RefSeq" id="WP_188609464.1">
    <property type="nucleotide sequence ID" value="NZ_BMGG01000004.1"/>
</dbReference>
<reference evidence="2" key="1">
    <citation type="journal article" date="2014" name="Int. J. Syst. Evol. Microbiol.">
        <title>Complete genome sequence of Corynebacterium casei LMG S-19264T (=DSM 44701T), isolated from a smear-ripened cheese.</title>
        <authorList>
            <consortium name="US DOE Joint Genome Institute (JGI-PGF)"/>
            <person name="Walter F."/>
            <person name="Albersmeier A."/>
            <person name="Kalinowski J."/>
            <person name="Ruckert C."/>
        </authorList>
    </citation>
    <scope>NUCLEOTIDE SEQUENCE</scope>
    <source>
        <strain evidence="2">CGMCC 1.12919</strain>
    </source>
</reference>
<name>A0A916XET3_9HYPH</name>
<comment type="caution">
    <text evidence="2">The sequence shown here is derived from an EMBL/GenBank/DDBJ whole genome shotgun (WGS) entry which is preliminary data.</text>
</comment>